<dbReference type="Gene3D" id="3.90.640.10">
    <property type="entry name" value="Actin, Chain A, domain 4"/>
    <property type="match status" value="1"/>
</dbReference>
<keyword evidence="4" id="KW-0346">Stress response</keyword>
<keyword evidence="7" id="KW-1185">Reference proteome</keyword>
<dbReference type="Gene3D" id="3.30.420.40">
    <property type="match status" value="2"/>
</dbReference>
<dbReference type="CDD" id="cd24029">
    <property type="entry name" value="ASKHA_NBD_HSP70_DnaK_HscA_HscC"/>
    <property type="match status" value="1"/>
</dbReference>
<dbReference type="InterPro" id="IPR043129">
    <property type="entry name" value="ATPase_NBD"/>
</dbReference>
<keyword evidence="5" id="KW-0143">Chaperone</keyword>
<dbReference type="AlphaFoldDB" id="A0A543CPP5"/>
<organism evidence="6 7">
    <name type="scientific">Actinoallomurus bryophytorum</name>
    <dbReference type="NCBI Taxonomy" id="1490222"/>
    <lineage>
        <taxon>Bacteria</taxon>
        <taxon>Bacillati</taxon>
        <taxon>Actinomycetota</taxon>
        <taxon>Actinomycetes</taxon>
        <taxon>Streptosporangiales</taxon>
        <taxon>Thermomonosporaceae</taxon>
        <taxon>Actinoallomurus</taxon>
    </lineage>
</organism>
<name>A0A543CPP5_9ACTN</name>
<dbReference type="SUPFAM" id="SSF53067">
    <property type="entry name" value="Actin-like ATPase domain"/>
    <property type="match status" value="2"/>
</dbReference>
<dbReference type="PRINTS" id="PR00301">
    <property type="entry name" value="HEATSHOCK70"/>
</dbReference>
<comment type="similarity">
    <text evidence="1">Belongs to the heat shock protein 70 family.</text>
</comment>
<dbReference type="GO" id="GO:0005524">
    <property type="term" value="F:ATP binding"/>
    <property type="evidence" value="ECO:0007669"/>
    <property type="project" value="UniProtKB-KW"/>
</dbReference>
<dbReference type="PROSITE" id="PS00297">
    <property type="entry name" value="HSP70_1"/>
    <property type="match status" value="1"/>
</dbReference>
<dbReference type="InterPro" id="IPR018181">
    <property type="entry name" value="Heat_shock_70_CS"/>
</dbReference>
<dbReference type="GO" id="GO:0140662">
    <property type="term" value="F:ATP-dependent protein folding chaperone"/>
    <property type="evidence" value="ECO:0007669"/>
    <property type="project" value="InterPro"/>
</dbReference>
<accession>A0A543CPP5</accession>
<dbReference type="FunFam" id="3.90.640.10:FF:000003">
    <property type="entry name" value="Molecular chaperone DnaK"/>
    <property type="match status" value="1"/>
</dbReference>
<gene>
    <name evidence="6" type="ORF">FB559_4725</name>
</gene>
<dbReference type="Proteomes" id="UP000316096">
    <property type="component" value="Unassembled WGS sequence"/>
</dbReference>
<dbReference type="Pfam" id="PF00012">
    <property type="entry name" value="HSP70"/>
    <property type="match status" value="2"/>
</dbReference>
<dbReference type="RefSeq" id="WP_185792359.1">
    <property type="nucleotide sequence ID" value="NZ_VFOZ01000001.1"/>
</dbReference>
<keyword evidence="2" id="KW-0547">Nucleotide-binding</keyword>
<evidence type="ECO:0000313" key="7">
    <source>
        <dbReference type="Proteomes" id="UP000316096"/>
    </source>
</evidence>
<evidence type="ECO:0000256" key="2">
    <source>
        <dbReference type="ARBA" id="ARBA00022741"/>
    </source>
</evidence>
<dbReference type="PROSITE" id="PS01036">
    <property type="entry name" value="HSP70_3"/>
    <property type="match status" value="1"/>
</dbReference>
<dbReference type="InterPro" id="IPR013126">
    <property type="entry name" value="Hsp_70_fam"/>
</dbReference>
<evidence type="ECO:0000256" key="1">
    <source>
        <dbReference type="ARBA" id="ARBA00007381"/>
    </source>
</evidence>
<proteinExistence type="inferred from homology"/>
<keyword evidence="3" id="KW-0067">ATP-binding</keyword>
<dbReference type="PROSITE" id="PS00329">
    <property type="entry name" value="HSP70_2"/>
    <property type="match status" value="1"/>
</dbReference>
<comment type="caution">
    <text evidence="6">The sequence shown here is derived from an EMBL/GenBank/DDBJ whole genome shotgun (WGS) entry which is preliminary data.</text>
</comment>
<evidence type="ECO:0000256" key="3">
    <source>
        <dbReference type="ARBA" id="ARBA00022840"/>
    </source>
</evidence>
<dbReference type="EMBL" id="VFOZ01000001">
    <property type="protein sequence ID" value="TQL99069.1"/>
    <property type="molecule type" value="Genomic_DNA"/>
</dbReference>
<dbReference type="PANTHER" id="PTHR19375">
    <property type="entry name" value="HEAT SHOCK PROTEIN 70KDA"/>
    <property type="match status" value="1"/>
</dbReference>
<protein>
    <submittedName>
        <fullName evidence="6">Molecular chaperone DnaK</fullName>
    </submittedName>
</protein>
<reference evidence="6 7" key="1">
    <citation type="submission" date="2019-06" db="EMBL/GenBank/DDBJ databases">
        <title>Sequencing the genomes of 1000 actinobacteria strains.</title>
        <authorList>
            <person name="Klenk H.-P."/>
        </authorList>
    </citation>
    <scope>NUCLEOTIDE SEQUENCE [LARGE SCALE GENOMIC DNA]</scope>
    <source>
        <strain evidence="6 7">DSM 102200</strain>
    </source>
</reference>
<evidence type="ECO:0000256" key="4">
    <source>
        <dbReference type="ARBA" id="ARBA00023016"/>
    </source>
</evidence>
<sequence>MGRAIGIDLGTTYCVTAAVRSGRPEVLWNREGDHLTPAVVLFHGRGQVLVGKTAKHATRDIPADCAEFVKRQLGNPDWAFVDSHGGAHGAEKVSGLILRRLADDAAEVLGEEVSDVVISVPASFDDACRKATREAGEIAGLNVLKLVSEPAAAGIAFGATGVEPGTLMVYDLGGGAFDVTVMRAEEHSLRVIATSGDRGLGGFDFDNVLMSHVAAEVRAQSGPDLFDGGRREAELREKCEQAKYALSRTHQTRLFFSDTRNSYTVEVTRLRFELMVEDLVRRTARIAEDVLHDAGLSWAQIDRILLVGGATRMPMVRRMVERLSRRSPDTSVDPDEAVALGAAILADLETGSPRTPTSQAGSRT</sequence>
<evidence type="ECO:0000256" key="5">
    <source>
        <dbReference type="ARBA" id="ARBA00023186"/>
    </source>
</evidence>
<evidence type="ECO:0000313" key="6">
    <source>
        <dbReference type="EMBL" id="TQL99069.1"/>
    </source>
</evidence>